<dbReference type="STRING" id="102285.A0A0R3TA34"/>
<reference evidence="4" key="1">
    <citation type="submission" date="2017-02" db="UniProtKB">
        <authorList>
            <consortium name="WormBaseParasite"/>
        </authorList>
    </citation>
    <scope>IDENTIFICATION</scope>
</reference>
<gene>
    <name evidence="2" type="ORF">HNAJ_LOCUS3921</name>
</gene>
<name>A0A0R3TA34_RODNA</name>
<evidence type="ECO:0000313" key="3">
    <source>
        <dbReference type="Proteomes" id="UP000278807"/>
    </source>
</evidence>
<dbReference type="GO" id="GO:0005524">
    <property type="term" value="F:ATP binding"/>
    <property type="evidence" value="ECO:0007669"/>
    <property type="project" value="InterPro"/>
</dbReference>
<dbReference type="PANTHER" id="PTHR24416">
    <property type="entry name" value="TYROSINE-PROTEIN KINASE RECEPTOR"/>
    <property type="match status" value="1"/>
</dbReference>
<dbReference type="InterPro" id="IPR011009">
    <property type="entry name" value="Kinase-like_dom_sf"/>
</dbReference>
<feature type="domain" description="Protein kinase" evidence="1">
    <location>
        <begin position="1"/>
        <end position="213"/>
    </location>
</feature>
<proteinExistence type="predicted"/>
<evidence type="ECO:0000259" key="1">
    <source>
        <dbReference type="PROSITE" id="PS50011"/>
    </source>
</evidence>
<dbReference type="AlphaFoldDB" id="A0A0R3TA34"/>
<dbReference type="InterPro" id="IPR000719">
    <property type="entry name" value="Prot_kinase_dom"/>
</dbReference>
<dbReference type="InterPro" id="IPR050122">
    <property type="entry name" value="RTK"/>
</dbReference>
<accession>A0A0R3TA34</accession>
<evidence type="ECO:0000313" key="2">
    <source>
        <dbReference type="EMBL" id="VDN99780.1"/>
    </source>
</evidence>
<dbReference type="InterPro" id="IPR008266">
    <property type="entry name" value="Tyr_kinase_AS"/>
</dbReference>
<dbReference type="WBParaSite" id="HNAJ_0000392301-mRNA-1">
    <property type="protein sequence ID" value="HNAJ_0000392301-mRNA-1"/>
    <property type="gene ID" value="HNAJ_0000392301"/>
</dbReference>
<keyword evidence="3" id="KW-1185">Reference proteome</keyword>
<dbReference type="OrthoDB" id="28230at2759"/>
<dbReference type="Pfam" id="PF07714">
    <property type="entry name" value="PK_Tyr_Ser-Thr"/>
    <property type="match status" value="1"/>
</dbReference>
<dbReference type="EMBL" id="UZAE01002475">
    <property type="protein sequence ID" value="VDN99780.1"/>
    <property type="molecule type" value="Genomic_DNA"/>
</dbReference>
<dbReference type="GO" id="GO:0004714">
    <property type="term" value="F:transmembrane receptor protein tyrosine kinase activity"/>
    <property type="evidence" value="ECO:0007669"/>
    <property type="project" value="TreeGrafter"/>
</dbReference>
<evidence type="ECO:0000313" key="4">
    <source>
        <dbReference type="WBParaSite" id="HNAJ_0000392301-mRNA-1"/>
    </source>
</evidence>
<dbReference type="PANTHER" id="PTHR24416:SF611">
    <property type="entry name" value="TYROSINE-PROTEIN KINASE TRANSMEMBRANE RECEPTOR ROR"/>
    <property type="match status" value="1"/>
</dbReference>
<sequence length="218" mass="24866">MELLILCEFQKYVVNDHITPFLGWYLEDGNLCIVTENTHNTLIDYLQQLESPDNHQKEFQKIIRQISSGMCALELKKVEHRDLAARNIFLDKSKNVRIGNFGLSRPIGTRYNAGSPNPKWSAPEVLQDENNSDTKSDVWSFGVTIWEIYTLGSEPYENTANKDLFQILQSGSRLEIPMAMPNRIGNLMNSCWNLEPRNRPSFADIYASCSKYAGVGNN</sequence>
<reference evidence="2 3" key="2">
    <citation type="submission" date="2018-11" db="EMBL/GenBank/DDBJ databases">
        <authorList>
            <consortium name="Pathogen Informatics"/>
        </authorList>
    </citation>
    <scope>NUCLEOTIDE SEQUENCE [LARGE SCALE GENOMIC DNA]</scope>
</reference>
<dbReference type="SMART" id="SM00219">
    <property type="entry name" value="TyrKc"/>
    <property type="match status" value="1"/>
</dbReference>
<dbReference type="SUPFAM" id="SSF56112">
    <property type="entry name" value="Protein kinase-like (PK-like)"/>
    <property type="match status" value="1"/>
</dbReference>
<dbReference type="PROSITE" id="PS00109">
    <property type="entry name" value="PROTEIN_KINASE_TYR"/>
    <property type="match status" value="1"/>
</dbReference>
<dbReference type="PRINTS" id="PR00109">
    <property type="entry name" value="TYRKINASE"/>
</dbReference>
<dbReference type="GO" id="GO:0007169">
    <property type="term" value="P:cell surface receptor protein tyrosine kinase signaling pathway"/>
    <property type="evidence" value="ECO:0007669"/>
    <property type="project" value="TreeGrafter"/>
</dbReference>
<dbReference type="InterPro" id="IPR020635">
    <property type="entry name" value="Tyr_kinase_cat_dom"/>
</dbReference>
<dbReference type="PROSITE" id="PS50011">
    <property type="entry name" value="PROTEIN_KINASE_DOM"/>
    <property type="match status" value="1"/>
</dbReference>
<organism evidence="4">
    <name type="scientific">Rodentolepis nana</name>
    <name type="common">Dwarf tapeworm</name>
    <name type="synonym">Hymenolepis nana</name>
    <dbReference type="NCBI Taxonomy" id="102285"/>
    <lineage>
        <taxon>Eukaryota</taxon>
        <taxon>Metazoa</taxon>
        <taxon>Spiralia</taxon>
        <taxon>Lophotrochozoa</taxon>
        <taxon>Platyhelminthes</taxon>
        <taxon>Cestoda</taxon>
        <taxon>Eucestoda</taxon>
        <taxon>Cyclophyllidea</taxon>
        <taxon>Hymenolepididae</taxon>
        <taxon>Rodentolepis</taxon>
    </lineage>
</organism>
<dbReference type="GO" id="GO:0043235">
    <property type="term" value="C:receptor complex"/>
    <property type="evidence" value="ECO:0007669"/>
    <property type="project" value="TreeGrafter"/>
</dbReference>
<dbReference type="InterPro" id="IPR001245">
    <property type="entry name" value="Ser-Thr/Tyr_kinase_cat_dom"/>
</dbReference>
<protein>
    <submittedName>
        <fullName evidence="4">Non-specific protein-tyrosine kinase</fullName>
    </submittedName>
</protein>
<dbReference type="Proteomes" id="UP000278807">
    <property type="component" value="Unassembled WGS sequence"/>
</dbReference>
<dbReference type="GO" id="GO:0005886">
    <property type="term" value="C:plasma membrane"/>
    <property type="evidence" value="ECO:0007669"/>
    <property type="project" value="TreeGrafter"/>
</dbReference>
<dbReference type="Gene3D" id="1.10.510.10">
    <property type="entry name" value="Transferase(Phosphotransferase) domain 1"/>
    <property type="match status" value="1"/>
</dbReference>